<dbReference type="PANTHER" id="PTHR34385:SF1">
    <property type="entry name" value="PEPTIDOGLYCAN L-ALANYL-D-GLUTAMATE ENDOPEPTIDASE CWLK"/>
    <property type="match status" value="1"/>
</dbReference>
<sequence length="224" mass="25799">MITHAMLTGKSDSHLVTLSGHHRLQPEAVIAFEALQRAAEKNGFNLQPASTFRDFNRQRLIWNGKFSGERPVMDKQGRPLDILSLDEGDRCKAILRWSAMPGASRHHWGSDLDIYDPDLLPQGKKLQLEPWEYQQGGYFVDLSDWLSRHMHEFGFYRPYEHDLGGVAAEPWHISYYPLAQYAEKQLTSDIILSAWQGEEIAGYHWLCEHLPLLFTRFIHNVDGA</sequence>
<evidence type="ECO:0000313" key="3">
    <source>
        <dbReference type="EMBL" id="QCR05525.1"/>
    </source>
</evidence>
<dbReference type="PANTHER" id="PTHR34385">
    <property type="entry name" value="D-ALANYL-D-ALANINE CARBOXYPEPTIDASE"/>
    <property type="match status" value="1"/>
</dbReference>
<dbReference type="GO" id="GO:0006508">
    <property type="term" value="P:proteolysis"/>
    <property type="evidence" value="ECO:0007669"/>
    <property type="project" value="InterPro"/>
</dbReference>
<dbReference type="AlphaFoldDB" id="A0A2U1UWZ6"/>
<evidence type="ECO:0000313" key="5">
    <source>
        <dbReference type="Proteomes" id="UP000303847"/>
    </source>
</evidence>
<dbReference type="RefSeq" id="WP_009113831.1">
    <property type="nucleotide sequence ID" value="NZ_CP034036.1"/>
</dbReference>
<dbReference type="InterPro" id="IPR052179">
    <property type="entry name" value="DD-CPase-like"/>
</dbReference>
<feature type="domain" description="D-alanyl-D-alanine carboxypeptidase-like core" evidence="1">
    <location>
        <begin position="22"/>
        <end position="177"/>
    </location>
</feature>
<reference evidence="2 4" key="1">
    <citation type="submission" date="2018-04" db="EMBL/GenBank/DDBJ databases">
        <title>Brenneria corticis sp.nov.</title>
        <authorList>
            <person name="Li Y."/>
        </authorList>
    </citation>
    <scope>NUCLEOTIDE SEQUENCE [LARGE SCALE GENOMIC DNA]</scope>
    <source>
        <strain evidence="2 4">LMG 2694</strain>
    </source>
</reference>
<name>A0A2U1UWZ6_9GAMM</name>
<organism evidence="2 4">
    <name type="scientific">Brenneria nigrifluens DSM 30175 = ATCC 13028</name>
    <dbReference type="NCBI Taxonomy" id="1121120"/>
    <lineage>
        <taxon>Bacteria</taxon>
        <taxon>Pseudomonadati</taxon>
        <taxon>Pseudomonadota</taxon>
        <taxon>Gammaproteobacteria</taxon>
        <taxon>Enterobacterales</taxon>
        <taxon>Pectobacteriaceae</taxon>
        <taxon>Brenneria</taxon>
    </lineage>
</organism>
<evidence type="ECO:0000313" key="4">
    <source>
        <dbReference type="Proteomes" id="UP000295985"/>
    </source>
</evidence>
<keyword evidence="2" id="KW-0121">Carboxypeptidase</keyword>
<evidence type="ECO:0000259" key="1">
    <source>
        <dbReference type="Pfam" id="PF02557"/>
    </source>
</evidence>
<dbReference type="InterPro" id="IPR003709">
    <property type="entry name" value="VanY-like_core_dom"/>
</dbReference>
<dbReference type="Proteomes" id="UP000295985">
    <property type="component" value="Unassembled WGS sequence"/>
</dbReference>
<keyword evidence="2" id="KW-0645">Protease</keyword>
<dbReference type="OrthoDB" id="9792074at2"/>
<accession>A0A2U1UWZ6</accession>
<dbReference type="EMBL" id="QDKK01000001">
    <property type="protein sequence ID" value="PWC26091.1"/>
    <property type="molecule type" value="Genomic_DNA"/>
</dbReference>
<dbReference type="EMBL" id="CP034036">
    <property type="protein sequence ID" value="QCR05525.1"/>
    <property type="molecule type" value="Genomic_DNA"/>
</dbReference>
<evidence type="ECO:0000313" key="2">
    <source>
        <dbReference type="EMBL" id="PWC26091.1"/>
    </source>
</evidence>
<dbReference type="CDD" id="cd14847">
    <property type="entry name" value="DD-carboxypeptidase_like"/>
    <property type="match status" value="1"/>
</dbReference>
<dbReference type="GO" id="GO:0004180">
    <property type="term" value="F:carboxypeptidase activity"/>
    <property type="evidence" value="ECO:0007669"/>
    <property type="project" value="UniProtKB-KW"/>
</dbReference>
<reference evidence="3 5" key="2">
    <citation type="submission" date="2018-11" db="EMBL/GenBank/DDBJ databases">
        <title>Genome sequences of Brenneria nigrifluens and Brenneria rubrifaciens.</title>
        <authorList>
            <person name="Poret-Peterson A.T."/>
            <person name="McClean A.E."/>
            <person name="Kluepfel D.A."/>
        </authorList>
    </citation>
    <scope>NUCLEOTIDE SEQUENCE [LARGE SCALE GENOMIC DNA]</scope>
    <source>
        <strain evidence="3 5">ATCC 13028</strain>
    </source>
</reference>
<keyword evidence="2" id="KW-0378">Hydrolase</keyword>
<keyword evidence="5" id="KW-1185">Reference proteome</keyword>
<dbReference type="Proteomes" id="UP000303847">
    <property type="component" value="Chromosome"/>
</dbReference>
<dbReference type="SUPFAM" id="SSF55166">
    <property type="entry name" value="Hedgehog/DD-peptidase"/>
    <property type="match status" value="1"/>
</dbReference>
<dbReference type="Gene3D" id="3.30.1380.10">
    <property type="match status" value="1"/>
</dbReference>
<proteinExistence type="predicted"/>
<dbReference type="InterPro" id="IPR009045">
    <property type="entry name" value="Zn_M74/Hedgehog-like"/>
</dbReference>
<protein>
    <submittedName>
        <fullName evidence="2">D-alanyl-D-alanine carboxypeptidase family protein</fullName>
    </submittedName>
</protein>
<dbReference type="Pfam" id="PF02557">
    <property type="entry name" value="VanY"/>
    <property type="match status" value="1"/>
</dbReference>
<gene>
    <name evidence="2" type="ORF">DDT54_01865</name>
    <name evidence="3" type="ORF">EH206_15850</name>
</gene>